<dbReference type="InterPro" id="IPR006016">
    <property type="entry name" value="UspA"/>
</dbReference>
<dbReference type="CDD" id="cd00293">
    <property type="entry name" value="USP-like"/>
    <property type="match status" value="1"/>
</dbReference>
<dbReference type="Pfam" id="PF01758">
    <property type="entry name" value="SBF"/>
    <property type="match status" value="1"/>
</dbReference>
<sequence>LVILIAFVPIVKFLLGVNQITVPYDTLIYSTILFVVVPLAGGYISRQQLIKHKGAAWFENVFLKILKPVTILGLLLTLILLFAFQGKIIIENPLHILLIAIPLTLQTYFIFAVGYFWARKWRVEHSIASPAALIGASNFFELAVAVAISLFGLKSGAALATVVGVLTEVPIMLSLVNFSNKTRHWFAREEKIHPEVIMAKGRKLLWEKTLIATDLSETSNEVVECVAKEGKDFTKKAKMVHVISVETAGGIEDVLEKANKPVIEKQVETLKNAGIDTSYAFVYGIPYVEINRLIAEENYQLLVLGSHSKSLGKEMLLGSVSDSIIRNLTIPALLIKC</sequence>
<feature type="non-terminal residue" evidence="11">
    <location>
        <position position="1"/>
    </location>
</feature>
<dbReference type="EMBL" id="WPAF01000062">
    <property type="protein sequence ID" value="KAF0132369.1"/>
    <property type="molecule type" value="Genomic_DNA"/>
</dbReference>
<dbReference type="Gene3D" id="1.20.1530.20">
    <property type="match status" value="1"/>
</dbReference>
<dbReference type="GO" id="GO:0015297">
    <property type="term" value="F:antiporter activity"/>
    <property type="evidence" value="ECO:0007669"/>
    <property type="project" value="InterPro"/>
</dbReference>
<reference evidence="11 12" key="1">
    <citation type="submission" date="2019-12" db="EMBL/GenBank/DDBJ databases">
        <authorList>
            <person name="Wolfe R."/>
            <person name="Danczak R."/>
            <person name="Wilkins M."/>
        </authorList>
    </citation>
    <scope>NUCLEOTIDE SEQUENCE [LARGE SCALE GENOMIC DNA]</scope>
    <source>
        <strain evidence="11">X2_MaxBin.013</strain>
    </source>
</reference>
<comment type="similarity">
    <text evidence="2">Belongs to the universal stress protein A family.</text>
</comment>
<keyword evidence="8 9" id="KW-0472">Membrane</keyword>
<evidence type="ECO:0000256" key="1">
    <source>
        <dbReference type="ARBA" id="ARBA00004651"/>
    </source>
</evidence>
<keyword evidence="5" id="KW-1003">Cell membrane</keyword>
<evidence type="ECO:0000256" key="7">
    <source>
        <dbReference type="ARBA" id="ARBA00022989"/>
    </source>
</evidence>
<evidence type="ECO:0000256" key="6">
    <source>
        <dbReference type="ARBA" id="ARBA00022692"/>
    </source>
</evidence>
<comment type="similarity">
    <text evidence="3">Belongs to the arsenical resistance-3 (ACR3) (TC 2.A.59) family.</text>
</comment>
<evidence type="ECO:0000256" key="4">
    <source>
        <dbReference type="ARBA" id="ARBA00022448"/>
    </source>
</evidence>
<feature type="transmembrane region" description="Helical" evidence="9">
    <location>
        <begin position="27"/>
        <end position="44"/>
    </location>
</feature>
<keyword evidence="7 9" id="KW-1133">Transmembrane helix</keyword>
<dbReference type="SUPFAM" id="SSF52402">
    <property type="entry name" value="Adenine nucleotide alpha hydrolases-like"/>
    <property type="match status" value="1"/>
</dbReference>
<feature type="transmembrane region" description="Helical" evidence="9">
    <location>
        <begin position="157"/>
        <end position="178"/>
    </location>
</feature>
<dbReference type="Gene3D" id="3.40.50.620">
    <property type="entry name" value="HUPs"/>
    <property type="match status" value="1"/>
</dbReference>
<dbReference type="GO" id="GO:0015105">
    <property type="term" value="F:arsenite transmembrane transporter activity"/>
    <property type="evidence" value="ECO:0007669"/>
    <property type="project" value="TreeGrafter"/>
</dbReference>
<evidence type="ECO:0000256" key="3">
    <source>
        <dbReference type="ARBA" id="ARBA00010110"/>
    </source>
</evidence>
<evidence type="ECO:0000256" key="8">
    <source>
        <dbReference type="ARBA" id="ARBA00023136"/>
    </source>
</evidence>
<gene>
    <name evidence="11" type="ORF">FD145_1646</name>
</gene>
<comment type="subcellular location">
    <subcellularLocation>
        <location evidence="1">Cell membrane</location>
        <topology evidence="1">Multi-pass membrane protein</topology>
    </subcellularLocation>
</comment>
<feature type="transmembrane region" description="Helical" evidence="9">
    <location>
        <begin position="130"/>
        <end position="151"/>
    </location>
</feature>
<dbReference type="InterPro" id="IPR002657">
    <property type="entry name" value="BilAc:Na_symport/Acr3"/>
</dbReference>
<dbReference type="PANTHER" id="PTHR43057:SF1">
    <property type="entry name" value="ARSENICAL-RESISTANCE PROTEIN 3"/>
    <property type="match status" value="1"/>
</dbReference>
<name>A0A833KZU1_UNCSA</name>
<accession>A0A833KZU1</accession>
<dbReference type="AlphaFoldDB" id="A0A833KZU1"/>
<dbReference type="PRINTS" id="PR01438">
    <property type="entry name" value="UNVRSLSTRESS"/>
</dbReference>
<dbReference type="PANTHER" id="PTHR43057">
    <property type="entry name" value="ARSENITE EFFLUX TRANSPORTER"/>
    <property type="match status" value="1"/>
</dbReference>
<feature type="transmembrane region" description="Helical" evidence="9">
    <location>
        <begin position="96"/>
        <end position="118"/>
    </location>
</feature>
<evidence type="ECO:0000256" key="2">
    <source>
        <dbReference type="ARBA" id="ARBA00008791"/>
    </source>
</evidence>
<dbReference type="Pfam" id="PF00582">
    <property type="entry name" value="Usp"/>
    <property type="match status" value="1"/>
</dbReference>
<evidence type="ECO:0000313" key="11">
    <source>
        <dbReference type="EMBL" id="KAF0132369.1"/>
    </source>
</evidence>
<proteinExistence type="inferred from homology"/>
<feature type="transmembrane region" description="Helical" evidence="9">
    <location>
        <begin position="65"/>
        <end position="84"/>
    </location>
</feature>
<dbReference type="InterPro" id="IPR038770">
    <property type="entry name" value="Na+/solute_symporter_sf"/>
</dbReference>
<evidence type="ECO:0000259" key="10">
    <source>
        <dbReference type="Pfam" id="PF00582"/>
    </source>
</evidence>
<feature type="domain" description="UspA" evidence="10">
    <location>
        <begin position="208"/>
        <end position="336"/>
    </location>
</feature>
<dbReference type="InterPro" id="IPR014729">
    <property type="entry name" value="Rossmann-like_a/b/a_fold"/>
</dbReference>
<dbReference type="InterPro" id="IPR004706">
    <property type="entry name" value="Arsenical-R_Acr3"/>
</dbReference>
<comment type="caution">
    <text evidence="11">The sequence shown here is derived from an EMBL/GenBank/DDBJ whole genome shotgun (WGS) entry which is preliminary data.</text>
</comment>
<feature type="non-terminal residue" evidence="11">
    <location>
        <position position="337"/>
    </location>
</feature>
<dbReference type="GO" id="GO:0015104">
    <property type="term" value="F:antimonite transmembrane transporter activity"/>
    <property type="evidence" value="ECO:0007669"/>
    <property type="project" value="TreeGrafter"/>
</dbReference>
<dbReference type="InterPro" id="IPR006015">
    <property type="entry name" value="Universal_stress_UspA"/>
</dbReference>
<protein>
    <submittedName>
        <fullName evidence="11">Arsenite transporter ACR3 family</fullName>
    </submittedName>
</protein>
<dbReference type="Proteomes" id="UP000488506">
    <property type="component" value="Unassembled WGS sequence"/>
</dbReference>
<keyword evidence="6 9" id="KW-0812">Transmembrane</keyword>
<organism evidence="11 12">
    <name type="scientific">Candidatus Saganbacteria bacterium</name>
    <dbReference type="NCBI Taxonomy" id="2575572"/>
    <lineage>
        <taxon>Bacteria</taxon>
        <taxon>Bacillati</taxon>
        <taxon>Saganbacteria</taxon>
    </lineage>
</organism>
<evidence type="ECO:0000313" key="12">
    <source>
        <dbReference type="Proteomes" id="UP000488506"/>
    </source>
</evidence>
<evidence type="ECO:0000256" key="9">
    <source>
        <dbReference type="SAM" id="Phobius"/>
    </source>
</evidence>
<keyword evidence="4" id="KW-0813">Transport</keyword>
<evidence type="ECO:0000256" key="5">
    <source>
        <dbReference type="ARBA" id="ARBA00022475"/>
    </source>
</evidence>
<dbReference type="GO" id="GO:0005886">
    <property type="term" value="C:plasma membrane"/>
    <property type="evidence" value="ECO:0007669"/>
    <property type="project" value="UniProtKB-SubCell"/>
</dbReference>